<feature type="compositionally biased region" description="Basic and acidic residues" evidence="1">
    <location>
        <begin position="8"/>
        <end position="22"/>
    </location>
</feature>
<dbReference type="PANTHER" id="PTHR33604:SF3">
    <property type="entry name" value="OSJNBA0004B13.7 PROTEIN"/>
    <property type="match status" value="1"/>
</dbReference>
<dbReference type="PANTHER" id="PTHR33604">
    <property type="entry name" value="OSJNBA0004B13.7 PROTEIN"/>
    <property type="match status" value="1"/>
</dbReference>
<sequence length="667" mass="74704">MAPAKMPLRADEELGKKDDDLHSNQVRFRPAQSRVYPRPRRILIAVIALVALYQFFKHMPTDIAPAAERYNPTIARLRHPPPPPPPPPVQSPVVSKTDISPHRVPQINDKEESFDGAIKFYELARSLPRSKQSEHKASHAVLFAASSLHSVSDMLPLACQMARKNLNHVHFVLFGKDEVSIDGFKIVNGISDSECPMTWHDSRPDHLAESSDARMERAVPGGLGLIQAYVAPEVIITQSKSWEDSFFWNGVNAHKQKAAITHIALPSASRDIMWMSFIDSTALKVWNDIRVDMVVHASKSSGSLIRLIRSLDAADYLGSTPSLTIELPPSLDPNLRGVLQNLEGLSQLAGRITLRRRIDPRYMDPAESSIRTVEGFYPVNPRLCHLLMLSPQTEVAPSFYHYLKYNILHYKQSARAKHASVDLMGISLELPSTKPTTGGGPFNPPSMLSVDDTKNHALNSIPSFLWQAPNSNAALFFGDKWTEFHSFLSSRLGVSETKINIASQDKIMSRRYPAFMDYLVELMRAKGYYMLYPSFPGHTAASFVTVHHDLYHPPEEFAHEVSLNTDKRPIPEIHNPDEPLEPLVDYVSPEKPLTGASTIMPLVDLFESGLPDIEELSLMSYDGETLTPETYLRQTREYADKFRLLYGHCTDDSIVTEGPGLDLFCLG</sequence>
<dbReference type="Proteomes" id="UP001147746">
    <property type="component" value="Unassembled WGS sequence"/>
</dbReference>
<organism evidence="2 3">
    <name type="scientific">Penicillium atrosanguineum</name>
    <dbReference type="NCBI Taxonomy" id="1132637"/>
    <lineage>
        <taxon>Eukaryota</taxon>
        <taxon>Fungi</taxon>
        <taxon>Dikarya</taxon>
        <taxon>Ascomycota</taxon>
        <taxon>Pezizomycotina</taxon>
        <taxon>Eurotiomycetes</taxon>
        <taxon>Eurotiomycetidae</taxon>
        <taxon>Eurotiales</taxon>
        <taxon>Aspergillaceae</taxon>
        <taxon>Penicillium</taxon>
    </lineage>
</organism>
<evidence type="ECO:0000313" key="2">
    <source>
        <dbReference type="EMBL" id="KAJ5330682.1"/>
    </source>
</evidence>
<gene>
    <name evidence="2" type="ORF">N7476_000465</name>
</gene>
<accession>A0A9W9QGQ3</accession>
<feature type="region of interest" description="Disordered" evidence="1">
    <location>
        <begin position="1"/>
        <end position="26"/>
    </location>
</feature>
<evidence type="ECO:0000256" key="1">
    <source>
        <dbReference type="SAM" id="MobiDB-lite"/>
    </source>
</evidence>
<feature type="compositionally biased region" description="Pro residues" evidence="1">
    <location>
        <begin position="80"/>
        <end position="90"/>
    </location>
</feature>
<name>A0A9W9QGQ3_9EURO</name>
<evidence type="ECO:0000313" key="3">
    <source>
        <dbReference type="Proteomes" id="UP001147746"/>
    </source>
</evidence>
<reference evidence="2" key="1">
    <citation type="submission" date="2022-12" db="EMBL/GenBank/DDBJ databases">
        <authorList>
            <person name="Petersen C."/>
        </authorList>
    </citation>
    <scope>NUCLEOTIDE SEQUENCE</scope>
    <source>
        <strain evidence="2">IBT 21472</strain>
    </source>
</reference>
<dbReference type="AlphaFoldDB" id="A0A9W9QGQ3"/>
<feature type="region of interest" description="Disordered" evidence="1">
    <location>
        <begin position="74"/>
        <end position="108"/>
    </location>
</feature>
<protein>
    <submittedName>
        <fullName evidence="2">Uncharacterized protein</fullName>
    </submittedName>
</protein>
<keyword evidence="3" id="KW-1185">Reference proteome</keyword>
<proteinExistence type="predicted"/>
<dbReference type="EMBL" id="JAPZBO010000001">
    <property type="protein sequence ID" value="KAJ5330682.1"/>
    <property type="molecule type" value="Genomic_DNA"/>
</dbReference>
<reference evidence="2" key="2">
    <citation type="journal article" date="2023" name="IMA Fungus">
        <title>Comparative genomic study of the Penicillium genus elucidates a diverse pangenome and 15 lateral gene transfer events.</title>
        <authorList>
            <person name="Petersen C."/>
            <person name="Sorensen T."/>
            <person name="Nielsen M.R."/>
            <person name="Sondergaard T.E."/>
            <person name="Sorensen J.L."/>
            <person name="Fitzpatrick D.A."/>
            <person name="Frisvad J.C."/>
            <person name="Nielsen K.L."/>
        </authorList>
    </citation>
    <scope>NUCLEOTIDE SEQUENCE</scope>
    <source>
        <strain evidence="2">IBT 21472</strain>
    </source>
</reference>
<comment type="caution">
    <text evidence="2">The sequence shown here is derived from an EMBL/GenBank/DDBJ whole genome shotgun (WGS) entry which is preliminary data.</text>
</comment>